<dbReference type="EMBL" id="UGSC01000001">
    <property type="protein sequence ID" value="SUA68883.1"/>
    <property type="molecule type" value="Genomic_DNA"/>
</dbReference>
<dbReference type="Proteomes" id="UP000254400">
    <property type="component" value="Unassembled WGS sequence"/>
</dbReference>
<feature type="compositionally biased region" description="Low complexity" evidence="2">
    <location>
        <begin position="109"/>
        <end position="125"/>
    </location>
</feature>
<evidence type="ECO:0000313" key="5">
    <source>
        <dbReference type="Proteomes" id="UP000254400"/>
    </source>
</evidence>
<keyword evidence="3" id="KW-0472">Membrane</keyword>
<name>A0A0F6EY74_PAEPO</name>
<organism evidence="4 5">
    <name type="scientific">Paenibacillus polymyxa</name>
    <name type="common">Bacillus polymyxa</name>
    <dbReference type="NCBI Taxonomy" id="1406"/>
    <lineage>
        <taxon>Bacteria</taxon>
        <taxon>Bacillati</taxon>
        <taxon>Bacillota</taxon>
        <taxon>Bacilli</taxon>
        <taxon>Bacillales</taxon>
        <taxon>Paenibacillaceae</taxon>
        <taxon>Paenibacillus</taxon>
    </lineage>
</organism>
<dbReference type="PANTHER" id="PTHR41335:SF1">
    <property type="entry name" value="MEMBRANE PROTEIN"/>
    <property type="match status" value="1"/>
</dbReference>
<keyword evidence="3" id="KW-1133">Transmembrane helix</keyword>
<feature type="transmembrane region" description="Helical" evidence="3">
    <location>
        <begin position="20"/>
        <end position="40"/>
    </location>
</feature>
<sequence>MEDKGFYNVTGGGGILKTQWSLIAALVIALLTAVFAVINVNSVQVNLLFSRVSIPLILLILGCTLLGGLIVGSFGIFRQYRLQREIKRLTNQLHTLQEEHTSAVEAYANVSNDTTGSSSTVSTSDPGIEQPSSNPDRLSK</sequence>
<feature type="coiled-coil region" evidence="1">
    <location>
        <begin position="79"/>
        <end position="106"/>
    </location>
</feature>
<dbReference type="PANTHER" id="PTHR41335">
    <property type="entry name" value="MEMBRANE PROTEIN-RELATED"/>
    <property type="match status" value="1"/>
</dbReference>
<gene>
    <name evidence="4" type="primary">yrvD</name>
    <name evidence="4" type="ORF">NCTC10343_01929</name>
</gene>
<evidence type="ECO:0000313" key="4">
    <source>
        <dbReference type="EMBL" id="SUA68883.1"/>
    </source>
</evidence>
<evidence type="ECO:0000256" key="3">
    <source>
        <dbReference type="SAM" id="Phobius"/>
    </source>
</evidence>
<reference evidence="4 5" key="1">
    <citation type="submission" date="2018-06" db="EMBL/GenBank/DDBJ databases">
        <authorList>
            <consortium name="Pathogen Informatics"/>
            <person name="Doyle S."/>
        </authorList>
    </citation>
    <scope>NUCLEOTIDE SEQUENCE [LARGE SCALE GENOMIC DNA]</scope>
    <source>
        <strain evidence="4 5">NCTC10343</strain>
    </source>
</reference>
<protein>
    <submittedName>
        <fullName evidence="4">Uncharacterized protein yrvD</fullName>
    </submittedName>
</protein>
<feature type="region of interest" description="Disordered" evidence="2">
    <location>
        <begin position="107"/>
        <end position="140"/>
    </location>
</feature>
<feature type="transmembrane region" description="Helical" evidence="3">
    <location>
        <begin position="52"/>
        <end position="77"/>
    </location>
</feature>
<evidence type="ECO:0000256" key="1">
    <source>
        <dbReference type="SAM" id="Coils"/>
    </source>
</evidence>
<keyword evidence="3" id="KW-0812">Transmembrane</keyword>
<feature type="compositionally biased region" description="Polar residues" evidence="2">
    <location>
        <begin position="130"/>
        <end position="140"/>
    </location>
</feature>
<proteinExistence type="predicted"/>
<evidence type="ECO:0000256" key="2">
    <source>
        <dbReference type="SAM" id="MobiDB-lite"/>
    </source>
</evidence>
<keyword evidence="1" id="KW-0175">Coiled coil</keyword>
<dbReference type="RefSeq" id="WP_016819718.1">
    <property type="nucleotide sequence ID" value="NZ_CP009909.1"/>
</dbReference>
<dbReference type="GeneID" id="93350708"/>
<accession>A0A0F6EY74</accession>
<dbReference type="InterPro" id="IPR010445">
    <property type="entry name" value="LapA_dom"/>
</dbReference>
<dbReference type="GO" id="GO:0005886">
    <property type="term" value="C:plasma membrane"/>
    <property type="evidence" value="ECO:0007669"/>
    <property type="project" value="InterPro"/>
</dbReference>
<dbReference type="AlphaFoldDB" id="A0A0F6EY74"/>
<dbReference type="Pfam" id="PF06305">
    <property type="entry name" value="LapA_dom"/>
    <property type="match status" value="1"/>
</dbReference>